<gene>
    <name evidence="4" type="ORF">BACPEC_00709</name>
</gene>
<comment type="caution">
    <text evidence="4">The sequence shown here is derived from an EMBL/GenBank/DDBJ whole genome shotgun (WGS) entry which is preliminary data.</text>
</comment>
<protein>
    <recommendedName>
        <fullName evidence="3">NodB homology domain-containing protein</fullName>
    </recommendedName>
</protein>
<dbReference type="PANTHER" id="PTHR34216">
    <property type="match status" value="1"/>
</dbReference>
<dbReference type="GO" id="GO:0005576">
    <property type="term" value="C:extracellular region"/>
    <property type="evidence" value="ECO:0007669"/>
    <property type="project" value="UniProtKB-SubCell"/>
</dbReference>
<reference evidence="4 5" key="2">
    <citation type="submission" date="2008-11" db="EMBL/GenBank/DDBJ databases">
        <authorList>
            <person name="Fulton L."/>
            <person name="Clifton S."/>
            <person name="Fulton B."/>
            <person name="Xu J."/>
            <person name="Minx P."/>
            <person name="Pepin K.H."/>
            <person name="Johnson M."/>
            <person name="Bhonagiri V."/>
            <person name="Nash W.E."/>
            <person name="Mardis E.R."/>
            <person name="Wilson R.K."/>
        </authorList>
    </citation>
    <scope>NUCLEOTIDE SEQUENCE [LARGE SCALE GENOMIC DNA]</scope>
    <source>
        <strain evidence="4 5">ATCC 43243</strain>
    </source>
</reference>
<evidence type="ECO:0000256" key="2">
    <source>
        <dbReference type="ARBA" id="ARBA00022729"/>
    </source>
</evidence>
<dbReference type="HOGENOM" id="CLU_080975_0_0_9"/>
<sequence>MIKIYKAFPGGKHKVLTMSYDDGKFADRKLIDIFNKYGIKGTFNLNSGLYNDGKRIDPSEWRELYKGHEVAAHTLTHPTIDRCPSVEIVQELLEDRKFLESVMGYPIRGIAYPNGSYSKRIGSIARSIGYVYGRAVGDSYAMVHATELANNDAQGPVPVGDETGFSLPSDFMEWKATCHHKHNLMKFGENFKALYKKQYLYMMYVWGHSYEFENDNNWNLMDEFCSLIGGQDDIWYATNIEIVDYMDVFDRLQFAANLSFVYNPSAASAWLIINDTHVVEVKGGTTVDLKQYDN</sequence>
<dbReference type="Proteomes" id="UP000003136">
    <property type="component" value="Unassembled WGS sequence"/>
</dbReference>
<accession>B7APV3</accession>
<dbReference type="AlphaFoldDB" id="B7APV3"/>
<comment type="subcellular location">
    <subcellularLocation>
        <location evidence="1">Secreted</location>
    </subcellularLocation>
</comment>
<dbReference type="eggNOG" id="COG0726">
    <property type="taxonomic scope" value="Bacteria"/>
</dbReference>
<dbReference type="STRING" id="483218.BACPEC_00709"/>
<evidence type="ECO:0000313" key="5">
    <source>
        <dbReference type="Proteomes" id="UP000003136"/>
    </source>
</evidence>
<dbReference type="Pfam" id="PF01522">
    <property type="entry name" value="Polysacc_deac_1"/>
    <property type="match status" value="1"/>
</dbReference>
<dbReference type="PANTHER" id="PTHR34216:SF3">
    <property type="entry name" value="POLY-BETA-1,6-N-ACETYL-D-GLUCOSAMINE N-DEACETYLASE"/>
    <property type="match status" value="1"/>
</dbReference>
<dbReference type="EMBL" id="ABVQ01000035">
    <property type="protein sequence ID" value="EEC57725.1"/>
    <property type="molecule type" value="Genomic_DNA"/>
</dbReference>
<evidence type="ECO:0000313" key="4">
    <source>
        <dbReference type="EMBL" id="EEC57725.1"/>
    </source>
</evidence>
<dbReference type="CDD" id="cd10967">
    <property type="entry name" value="CE4_GLA_like_6s"/>
    <property type="match status" value="1"/>
</dbReference>
<name>B7APV3_9FIRM</name>
<keyword evidence="2" id="KW-0732">Signal</keyword>
<reference evidence="4 5" key="1">
    <citation type="submission" date="2008-11" db="EMBL/GenBank/DDBJ databases">
        <title>Draft genome sequence of Bacteroides pectinophilus (ATCC 43243).</title>
        <authorList>
            <person name="Sudarsanam P."/>
            <person name="Ley R."/>
            <person name="Guruge J."/>
            <person name="Turnbaugh P.J."/>
            <person name="Mahowald M."/>
            <person name="Liep D."/>
            <person name="Gordon J."/>
        </authorList>
    </citation>
    <scope>NUCLEOTIDE SEQUENCE [LARGE SCALE GENOMIC DNA]</scope>
    <source>
        <strain evidence="4 5">ATCC 43243</strain>
    </source>
</reference>
<dbReference type="GO" id="GO:0016810">
    <property type="term" value="F:hydrolase activity, acting on carbon-nitrogen (but not peptide) bonds"/>
    <property type="evidence" value="ECO:0007669"/>
    <property type="project" value="InterPro"/>
</dbReference>
<dbReference type="GO" id="GO:0005975">
    <property type="term" value="P:carbohydrate metabolic process"/>
    <property type="evidence" value="ECO:0007669"/>
    <property type="project" value="InterPro"/>
</dbReference>
<evidence type="ECO:0000259" key="3">
    <source>
        <dbReference type="PROSITE" id="PS51677"/>
    </source>
</evidence>
<dbReference type="InterPro" id="IPR051398">
    <property type="entry name" value="Polysacch_Deacetylase"/>
</dbReference>
<organism evidence="4 5">
    <name type="scientific">[Bacteroides] pectinophilus ATCC 43243</name>
    <dbReference type="NCBI Taxonomy" id="483218"/>
    <lineage>
        <taxon>Bacteria</taxon>
        <taxon>Bacillati</taxon>
        <taxon>Bacillota</taxon>
        <taxon>Clostridia</taxon>
        <taxon>Eubacteriales</taxon>
    </lineage>
</organism>
<feature type="domain" description="NodB homology" evidence="3">
    <location>
        <begin position="12"/>
        <end position="237"/>
    </location>
</feature>
<evidence type="ECO:0000256" key="1">
    <source>
        <dbReference type="ARBA" id="ARBA00004613"/>
    </source>
</evidence>
<dbReference type="Gene3D" id="3.20.20.370">
    <property type="entry name" value="Glycoside hydrolase/deacetylase"/>
    <property type="match status" value="1"/>
</dbReference>
<proteinExistence type="predicted"/>
<keyword evidence="5" id="KW-1185">Reference proteome</keyword>
<dbReference type="InterPro" id="IPR002509">
    <property type="entry name" value="NODB_dom"/>
</dbReference>
<dbReference type="SUPFAM" id="SSF88713">
    <property type="entry name" value="Glycoside hydrolase/deacetylase"/>
    <property type="match status" value="1"/>
</dbReference>
<dbReference type="PROSITE" id="PS51677">
    <property type="entry name" value="NODB"/>
    <property type="match status" value="1"/>
</dbReference>
<dbReference type="InterPro" id="IPR011330">
    <property type="entry name" value="Glyco_hydro/deAcase_b/a-brl"/>
</dbReference>